<evidence type="ECO:0000256" key="7">
    <source>
        <dbReference type="ARBA" id="ARBA00048062"/>
    </source>
</evidence>
<comment type="catalytic activity">
    <reaction evidence="2">
        <text>a fatty acyl-CoA + H2O = a fatty acid + CoA + H(+)</text>
        <dbReference type="Rhea" id="RHEA:16781"/>
        <dbReference type="ChEBI" id="CHEBI:15377"/>
        <dbReference type="ChEBI" id="CHEBI:15378"/>
        <dbReference type="ChEBI" id="CHEBI:28868"/>
        <dbReference type="ChEBI" id="CHEBI:57287"/>
        <dbReference type="ChEBI" id="CHEBI:77636"/>
        <dbReference type="EC" id="3.1.2.20"/>
    </reaction>
</comment>
<dbReference type="RefSeq" id="WP_218881191.1">
    <property type="nucleotide sequence ID" value="NZ_BAABEH010000001.1"/>
</dbReference>
<dbReference type="CDD" id="cd03443">
    <property type="entry name" value="PaaI_thioesterase"/>
    <property type="match status" value="1"/>
</dbReference>
<protein>
    <recommendedName>
        <fullName evidence="6">Medium/long-chain acyl-CoA thioesterase YigI</fullName>
        <ecNumber evidence="5">3.1.2.20</ecNumber>
    </recommendedName>
</protein>
<comment type="catalytic activity">
    <reaction evidence="7">
        <text>a medium-chain fatty acyl-CoA + H2O = a medium-chain fatty acid + CoA + H(+)</text>
        <dbReference type="Rhea" id="RHEA:68184"/>
        <dbReference type="ChEBI" id="CHEBI:15377"/>
        <dbReference type="ChEBI" id="CHEBI:15378"/>
        <dbReference type="ChEBI" id="CHEBI:57287"/>
        <dbReference type="ChEBI" id="CHEBI:59558"/>
        <dbReference type="ChEBI" id="CHEBI:90546"/>
    </reaction>
</comment>
<dbReference type="PANTHER" id="PTHR43240">
    <property type="entry name" value="1,4-DIHYDROXY-2-NAPHTHOYL-COA THIOESTERASE 1"/>
    <property type="match status" value="1"/>
</dbReference>
<dbReference type="SUPFAM" id="SSF54637">
    <property type="entry name" value="Thioesterase/thiol ester dehydrase-isomerase"/>
    <property type="match status" value="1"/>
</dbReference>
<evidence type="ECO:0000256" key="3">
    <source>
        <dbReference type="ARBA" id="ARBA00036002"/>
    </source>
</evidence>
<organism evidence="9 10">
    <name type="scientific">Leifsonia shinshuensis</name>
    <dbReference type="NCBI Taxonomy" id="150026"/>
    <lineage>
        <taxon>Bacteria</taxon>
        <taxon>Bacillati</taxon>
        <taxon>Actinomycetota</taxon>
        <taxon>Actinomycetes</taxon>
        <taxon>Micrococcales</taxon>
        <taxon>Microbacteriaceae</taxon>
        <taxon>Leifsonia</taxon>
    </lineage>
</organism>
<dbReference type="EMBL" id="JACCFL010000001">
    <property type="protein sequence ID" value="NYJ23284.1"/>
    <property type="molecule type" value="Genomic_DNA"/>
</dbReference>
<dbReference type="InterPro" id="IPR029069">
    <property type="entry name" value="HotDog_dom_sf"/>
</dbReference>
<dbReference type="Pfam" id="PF03061">
    <property type="entry name" value="4HBT"/>
    <property type="match status" value="1"/>
</dbReference>
<evidence type="ECO:0000259" key="8">
    <source>
        <dbReference type="Pfam" id="PF03061"/>
    </source>
</evidence>
<dbReference type="Gene3D" id="3.10.129.10">
    <property type="entry name" value="Hotdog Thioesterase"/>
    <property type="match status" value="1"/>
</dbReference>
<dbReference type="AlphaFoldDB" id="A0A853CVR6"/>
<dbReference type="InterPro" id="IPR003736">
    <property type="entry name" value="PAAI_dom"/>
</dbReference>
<feature type="domain" description="Thioesterase" evidence="8">
    <location>
        <begin position="60"/>
        <end position="130"/>
    </location>
</feature>
<evidence type="ECO:0000256" key="6">
    <source>
        <dbReference type="ARBA" id="ARBA00040062"/>
    </source>
</evidence>
<dbReference type="GO" id="GO:0047617">
    <property type="term" value="F:fatty acyl-CoA hydrolase activity"/>
    <property type="evidence" value="ECO:0007669"/>
    <property type="project" value="UniProtKB-EC"/>
</dbReference>
<evidence type="ECO:0000256" key="4">
    <source>
        <dbReference type="ARBA" id="ARBA00038381"/>
    </source>
</evidence>
<dbReference type="InterPro" id="IPR006683">
    <property type="entry name" value="Thioestr_dom"/>
</dbReference>
<dbReference type="EC" id="3.1.2.20" evidence="5"/>
<evidence type="ECO:0000313" key="9">
    <source>
        <dbReference type="EMBL" id="NYJ23284.1"/>
    </source>
</evidence>
<evidence type="ECO:0000256" key="5">
    <source>
        <dbReference type="ARBA" id="ARBA00038894"/>
    </source>
</evidence>
<keyword evidence="1" id="KW-0378">Hydrolase</keyword>
<evidence type="ECO:0000313" key="10">
    <source>
        <dbReference type="Proteomes" id="UP000578352"/>
    </source>
</evidence>
<name>A0A853CVR6_9MICO</name>
<reference evidence="9 10" key="1">
    <citation type="submission" date="2020-07" db="EMBL/GenBank/DDBJ databases">
        <title>Sequencing the genomes of 1000 actinobacteria strains.</title>
        <authorList>
            <person name="Klenk H.-P."/>
        </authorList>
    </citation>
    <scope>NUCLEOTIDE SEQUENCE [LARGE SCALE GENOMIC DNA]</scope>
    <source>
        <strain evidence="9 10">DSM 15165</strain>
    </source>
</reference>
<comment type="similarity">
    <text evidence="4">Belongs to the YigI thioesterase family.</text>
</comment>
<evidence type="ECO:0000256" key="2">
    <source>
        <dbReference type="ARBA" id="ARBA00035880"/>
    </source>
</evidence>
<sequence>MGWNDPMSDEKDQWREAIRTARAAFAGQQFTALVGAELVRFAPGVAELRIPFREDLQQQHGFLHGGVIAYAIDNAVSFAAGTRLGANILTSGITVSYLRPATGDLTAVATVVDTTRRQAVVRCEVFCETDAGRVLVASGQGTVVVTG</sequence>
<proteinExistence type="inferred from homology"/>
<comment type="caution">
    <text evidence="9">The sequence shown here is derived from an EMBL/GenBank/DDBJ whole genome shotgun (WGS) entry which is preliminary data.</text>
</comment>
<dbReference type="PANTHER" id="PTHR43240:SF20">
    <property type="entry name" value="MEDIUM_LONG-CHAIN ACYL-COA THIOESTERASE YIGI"/>
    <property type="match status" value="1"/>
</dbReference>
<comment type="catalytic activity">
    <reaction evidence="3">
        <text>a long-chain fatty acyl-CoA + H2O = a long-chain fatty acid + CoA + H(+)</text>
        <dbReference type="Rhea" id="RHEA:67680"/>
        <dbReference type="ChEBI" id="CHEBI:15377"/>
        <dbReference type="ChEBI" id="CHEBI:15378"/>
        <dbReference type="ChEBI" id="CHEBI:57287"/>
        <dbReference type="ChEBI" id="CHEBI:57560"/>
        <dbReference type="ChEBI" id="CHEBI:83139"/>
    </reaction>
</comment>
<gene>
    <name evidence="9" type="ORF">HNR13_001571</name>
</gene>
<dbReference type="Proteomes" id="UP000578352">
    <property type="component" value="Unassembled WGS sequence"/>
</dbReference>
<evidence type="ECO:0000256" key="1">
    <source>
        <dbReference type="ARBA" id="ARBA00022801"/>
    </source>
</evidence>
<accession>A0A853CVR6</accession>
<dbReference type="NCBIfam" id="TIGR00369">
    <property type="entry name" value="unchar_dom_1"/>
    <property type="match status" value="1"/>
</dbReference>